<comment type="subcellular location">
    <subcellularLocation>
        <location evidence="1">Cytoplasm</location>
        <location evidence="1">Cytoskeleton</location>
        <location evidence="1">Cilium axoneme</location>
    </subcellularLocation>
</comment>
<dbReference type="PANTHER" id="PTHR24114">
    <property type="entry name" value="LEUCINE RICH REPEAT FAMILY PROTEIN"/>
    <property type="match status" value="1"/>
</dbReference>
<organism evidence="3 4">
    <name type="scientific">Cymbomonas tetramitiformis</name>
    <dbReference type="NCBI Taxonomy" id="36881"/>
    <lineage>
        <taxon>Eukaryota</taxon>
        <taxon>Viridiplantae</taxon>
        <taxon>Chlorophyta</taxon>
        <taxon>Pyramimonadophyceae</taxon>
        <taxon>Pyramimonadales</taxon>
        <taxon>Pyramimonadaceae</taxon>
        <taxon>Cymbomonas</taxon>
    </lineage>
</organism>
<dbReference type="EMBL" id="LGRX02017148">
    <property type="protein sequence ID" value="KAK3261098.1"/>
    <property type="molecule type" value="Genomic_DNA"/>
</dbReference>
<evidence type="ECO:0000256" key="1">
    <source>
        <dbReference type="ARBA" id="ARBA00004430"/>
    </source>
</evidence>
<dbReference type="Gene3D" id="3.80.10.10">
    <property type="entry name" value="Ribonuclease Inhibitor"/>
    <property type="match status" value="2"/>
</dbReference>
<comment type="caution">
    <text evidence="3">The sequence shown here is derived from an EMBL/GenBank/DDBJ whole genome shotgun (WGS) entry which is preliminary data.</text>
</comment>
<dbReference type="SMART" id="SM00368">
    <property type="entry name" value="LRR_RI"/>
    <property type="match status" value="7"/>
</dbReference>
<dbReference type="Pfam" id="PF13516">
    <property type="entry name" value="LRR_6"/>
    <property type="match status" value="4"/>
</dbReference>
<feature type="region of interest" description="Disordered" evidence="2">
    <location>
        <begin position="70"/>
        <end position="91"/>
    </location>
</feature>
<evidence type="ECO:0000256" key="2">
    <source>
        <dbReference type="SAM" id="MobiDB-lite"/>
    </source>
</evidence>
<dbReference type="InterPro" id="IPR052394">
    <property type="entry name" value="LRR-containing"/>
</dbReference>
<dbReference type="InterPro" id="IPR001611">
    <property type="entry name" value="Leu-rich_rpt"/>
</dbReference>
<protein>
    <submittedName>
        <fullName evidence="3">Uncharacterized protein</fullName>
    </submittedName>
</protein>
<evidence type="ECO:0000313" key="3">
    <source>
        <dbReference type="EMBL" id="KAK3261098.1"/>
    </source>
</evidence>
<evidence type="ECO:0000313" key="4">
    <source>
        <dbReference type="Proteomes" id="UP001190700"/>
    </source>
</evidence>
<accession>A0AAE0FJW6</accession>
<sequence>MAESQVVEYSSPWSRDQLSRFFDSDVWKMPEPAVPAVEPLWTSLPNVAKPPSLPLLSKREMTPVFRNLLPAIKPSSSDSRDPTPEDPLPSARWFSAPQQLVHLPVDTSESLALPPMQAAAACLDSLVTVDISVAHSDVEFPEADQLPEQLELLSQQQELPSRQSSRAEEENLEQQRCFESSERSGLSSPLKGKRIWNVSPSSPAAKWEAQREEAMNSYKMLLNFDWEVEKREKIGRGRETPAPDSLGSQNYMLKCSELATVPSTRLFQQLPTYKAQLESLGPKGGKALAASIKLNNQVRSLQLNAARLDTSTVQELASALMCNHTITELDLSKNKLSTQDVQSLAELLNIKQREHQVLRKLTLNECGVTNGGALVLAYPLQNGNCFLQALSLSKNTIGDTGAHAMGEMIGVNRGLQSLDLSWNSIQSAGGASIAKGLTFNESIEELYLGWNGLGDHGGACMGMMFRVSKLLTLVDLSANRIGPEGTFVIAEGLKLNESIVELLLNENPCGKDGIRHLVDMLQGNDILSSLGLEGCSFGAHQTQASFSQHLPSFGLKLDLSVMTDWAIASKICYAEQNNPGSMINVQLNAQPKQSKVDIEALGWPANLPTHGHLNIDFKIRYQGTPQVASVLDMEDLLNLRNAVSSLRLSEFERLQLLALCICGAFFTAVQAGQMLTNFAINTAERFEAAVCLFFRVVDSHNSRQMCSTDSVNASPLTHTPTS</sequence>
<feature type="region of interest" description="Disordered" evidence="2">
    <location>
        <begin position="155"/>
        <end position="193"/>
    </location>
</feature>
<keyword evidence="4" id="KW-1185">Reference proteome</keyword>
<dbReference type="AlphaFoldDB" id="A0AAE0FJW6"/>
<dbReference type="SUPFAM" id="SSF52047">
    <property type="entry name" value="RNI-like"/>
    <property type="match status" value="1"/>
</dbReference>
<feature type="compositionally biased region" description="Low complexity" evidence="2">
    <location>
        <begin position="155"/>
        <end position="164"/>
    </location>
</feature>
<dbReference type="Proteomes" id="UP001190700">
    <property type="component" value="Unassembled WGS sequence"/>
</dbReference>
<reference evidence="3 4" key="1">
    <citation type="journal article" date="2015" name="Genome Biol. Evol.">
        <title>Comparative Genomics of a Bacterivorous Green Alga Reveals Evolutionary Causalities and Consequences of Phago-Mixotrophic Mode of Nutrition.</title>
        <authorList>
            <person name="Burns J.A."/>
            <person name="Paasch A."/>
            <person name="Narechania A."/>
            <person name="Kim E."/>
        </authorList>
    </citation>
    <scope>NUCLEOTIDE SEQUENCE [LARGE SCALE GENOMIC DNA]</scope>
    <source>
        <strain evidence="3 4">PLY_AMNH</strain>
    </source>
</reference>
<dbReference type="InterPro" id="IPR032675">
    <property type="entry name" value="LRR_dom_sf"/>
</dbReference>
<dbReference type="PANTHER" id="PTHR24114:SF2">
    <property type="entry name" value="F-BOX DOMAIN-CONTAINING PROTEIN-RELATED"/>
    <property type="match status" value="1"/>
</dbReference>
<proteinExistence type="predicted"/>
<dbReference type="GO" id="GO:0005930">
    <property type="term" value="C:axoneme"/>
    <property type="evidence" value="ECO:0007669"/>
    <property type="project" value="UniProtKB-SubCell"/>
</dbReference>
<name>A0AAE0FJW6_9CHLO</name>
<gene>
    <name evidence="3" type="ORF">CYMTET_29979</name>
</gene>